<name>A0A0M0KFB6_ALKHA</name>
<reference evidence="2" key="1">
    <citation type="submission" date="2015-08" db="EMBL/GenBank/DDBJ databases">
        <title>Complete DNA Sequence of Pseudomonas syringae pv. actinidiae, the Causal Agent of Kiwifruit Canker Disease.</title>
        <authorList>
            <person name="Rikkerink E.H.A."/>
            <person name="Fineran P.C."/>
        </authorList>
    </citation>
    <scope>NUCLEOTIDE SEQUENCE</scope>
    <source>
        <strain evidence="2">DSM 13666</strain>
    </source>
</reference>
<organism evidence="2">
    <name type="scientific">Halalkalibacterium halodurans</name>
    <name type="common">Bacillus halodurans</name>
    <dbReference type="NCBI Taxonomy" id="86665"/>
    <lineage>
        <taxon>Bacteria</taxon>
        <taxon>Bacillati</taxon>
        <taxon>Bacillota</taxon>
        <taxon>Bacilli</taxon>
        <taxon>Bacillales</taxon>
        <taxon>Bacillaceae</taxon>
        <taxon>Halalkalibacterium (ex Joshi et al. 2022)</taxon>
    </lineage>
</organism>
<keyword evidence="1" id="KW-1133">Transmembrane helix</keyword>
<accession>A0A0M0KFB6</accession>
<gene>
    <name evidence="2" type="ORF">AMD02_00575</name>
</gene>
<feature type="transmembrane region" description="Helical" evidence="1">
    <location>
        <begin position="40"/>
        <end position="61"/>
    </location>
</feature>
<feature type="transmembrane region" description="Helical" evidence="1">
    <location>
        <begin position="12"/>
        <end position="28"/>
    </location>
</feature>
<protein>
    <submittedName>
        <fullName evidence="2">Uncharacterized protein</fullName>
    </submittedName>
</protein>
<proteinExistence type="predicted"/>
<dbReference type="PATRIC" id="fig|136160.3.peg.292"/>
<evidence type="ECO:0000256" key="1">
    <source>
        <dbReference type="SAM" id="Phobius"/>
    </source>
</evidence>
<dbReference type="RefSeq" id="WP_053430092.1">
    <property type="nucleotide sequence ID" value="NZ_JARMVM010000325.1"/>
</dbReference>
<keyword evidence="1" id="KW-0472">Membrane</keyword>
<dbReference type="AlphaFoldDB" id="A0A0M0KFB6"/>
<keyword evidence="1" id="KW-0812">Transmembrane</keyword>
<comment type="caution">
    <text evidence="2">The sequence shown here is derived from an EMBL/GenBank/DDBJ whole genome shotgun (WGS) entry which is preliminary data.</text>
</comment>
<evidence type="ECO:0000313" key="2">
    <source>
        <dbReference type="EMBL" id="KOO37501.1"/>
    </source>
</evidence>
<dbReference type="EMBL" id="LILD01000001">
    <property type="protein sequence ID" value="KOO37501.1"/>
    <property type="molecule type" value="Genomic_DNA"/>
</dbReference>
<sequence length="64" mass="7689">MEIYANWTFRFSFAYIIPMGILILYALIRKIKPMKSKKRWVGFIQATLFNSMLLYVLFVIFNFA</sequence>